<dbReference type="Proteomes" id="UP000004980">
    <property type="component" value="Unassembled WGS sequence"/>
</dbReference>
<sequence>MSCTTLVLETILATPARGQHRVTPSIRAALLSTLFDNVWPLFMSGVASGFVALVAFVRLHQLWAVAWLVADLCVICARIGIARVYAVRSRAATLPPGPWASFYGPAALVTSLLLGMGTMKCIMSPDAELASLAIMVTAGILGGVASRNAALPRLAIAQICLGTLPIGLGALLASRSGSWILMLPLVVYVAAMLSIVLRHYDGLVALMCAEQKHAELAARFDAALAHMPHGLCTLDAEGKVVIANRRTAELFGATVERLKLNVPLPEFIGHVGLAPFGDTLRQQLVERCTAWLDGECSPLDLELRDGRQLEMTRNPVSDGSAVIVIEDVTERRESEAEILHLARHDPLTGLCNRRHLRDRLEELLSRQTTDHAPPVGVMYVDLDGFKKVNDTLGHHAGDEVLTMVAERLATILRRDDQVARVGGDEFLVVPGKATAVASAALARRIIAQLSFPYLLSTGTTAKIGASVGIAFSNRDDSFELLMKRADTALYEAKGAGKGTFCFSIMDPAATRGTADPAPRPSGRGRPTS</sequence>
<dbReference type="Gene3D" id="3.30.450.20">
    <property type="entry name" value="PAS domain"/>
    <property type="match status" value="1"/>
</dbReference>
<feature type="transmembrane region" description="Helical" evidence="1">
    <location>
        <begin position="64"/>
        <end position="86"/>
    </location>
</feature>
<feature type="transmembrane region" description="Helical" evidence="1">
    <location>
        <begin position="180"/>
        <end position="200"/>
    </location>
</feature>
<comment type="caution">
    <text evidence="3">The sequence shown here is derived from an EMBL/GenBank/DDBJ whole genome shotgun (WGS) entry which is preliminary data.</text>
</comment>
<name>A0ABN0FCZ2_9BURK</name>
<feature type="transmembrane region" description="Helical" evidence="1">
    <location>
        <begin position="129"/>
        <end position="149"/>
    </location>
</feature>
<dbReference type="InterPro" id="IPR043128">
    <property type="entry name" value="Rev_trsase/Diguanyl_cyclase"/>
</dbReference>
<evidence type="ECO:0000256" key="1">
    <source>
        <dbReference type="SAM" id="Phobius"/>
    </source>
</evidence>
<gene>
    <name evidence="3" type="ORF">WQE_33336</name>
</gene>
<dbReference type="SUPFAM" id="SSF55785">
    <property type="entry name" value="PYP-like sensor domain (PAS domain)"/>
    <property type="match status" value="1"/>
</dbReference>
<dbReference type="InterPro" id="IPR000160">
    <property type="entry name" value="GGDEF_dom"/>
</dbReference>
<dbReference type="InterPro" id="IPR000014">
    <property type="entry name" value="PAS"/>
</dbReference>
<dbReference type="InterPro" id="IPR035965">
    <property type="entry name" value="PAS-like_dom_sf"/>
</dbReference>
<dbReference type="Pfam" id="PF00990">
    <property type="entry name" value="GGDEF"/>
    <property type="match status" value="1"/>
</dbReference>
<dbReference type="InterPro" id="IPR052155">
    <property type="entry name" value="Biofilm_reg_signaling"/>
</dbReference>
<accession>A0ABN0FCZ2</accession>
<dbReference type="SUPFAM" id="SSF55073">
    <property type="entry name" value="Nucleotide cyclase"/>
    <property type="match status" value="1"/>
</dbReference>
<dbReference type="InterPro" id="IPR029787">
    <property type="entry name" value="Nucleotide_cyclase"/>
</dbReference>
<keyword evidence="1" id="KW-0472">Membrane</keyword>
<dbReference type="EMBL" id="AKAU01000189">
    <property type="protein sequence ID" value="EIM96569.1"/>
    <property type="molecule type" value="Genomic_DNA"/>
</dbReference>
<dbReference type="Pfam" id="PF12860">
    <property type="entry name" value="PAS_7"/>
    <property type="match status" value="1"/>
</dbReference>
<dbReference type="PROSITE" id="PS50887">
    <property type="entry name" value="GGDEF"/>
    <property type="match status" value="1"/>
</dbReference>
<protein>
    <submittedName>
        <fullName evidence="3">PAS/PAC sensor-containing diguanylate cyclase</fullName>
    </submittedName>
</protein>
<dbReference type="SMART" id="SM00091">
    <property type="entry name" value="PAS"/>
    <property type="match status" value="1"/>
</dbReference>
<dbReference type="PANTHER" id="PTHR44757">
    <property type="entry name" value="DIGUANYLATE CYCLASE DGCP"/>
    <property type="match status" value="1"/>
</dbReference>
<keyword evidence="1" id="KW-1133">Transmembrane helix</keyword>
<reference evidence="3 4" key="1">
    <citation type="journal article" date="2012" name="J. Bacteriol.">
        <title>Draft Genome Sequence of the Soil Bacterium Burkholderia terrae Strain BS001, Which Interacts with Fungal Surface Structures.</title>
        <authorList>
            <person name="Nazir R."/>
            <person name="Hansen M.A."/>
            <person name="Sorensen S."/>
            <person name="van Elsas J.D."/>
        </authorList>
    </citation>
    <scope>NUCLEOTIDE SEQUENCE [LARGE SCALE GENOMIC DNA]</scope>
    <source>
        <strain evidence="3 4">BS001</strain>
    </source>
</reference>
<dbReference type="RefSeq" id="WP_007588833.1">
    <property type="nucleotide sequence ID" value="NZ_AKAU01000189.1"/>
</dbReference>
<dbReference type="NCBIfam" id="TIGR00254">
    <property type="entry name" value="GGDEF"/>
    <property type="match status" value="1"/>
</dbReference>
<evidence type="ECO:0000313" key="4">
    <source>
        <dbReference type="Proteomes" id="UP000004980"/>
    </source>
</evidence>
<proteinExistence type="predicted"/>
<evidence type="ECO:0000259" key="2">
    <source>
        <dbReference type="PROSITE" id="PS50887"/>
    </source>
</evidence>
<feature type="transmembrane region" description="Helical" evidence="1">
    <location>
        <begin position="38"/>
        <end position="57"/>
    </location>
</feature>
<organism evidence="3 4">
    <name type="scientific">Paraburkholderia hospita</name>
    <dbReference type="NCBI Taxonomy" id="169430"/>
    <lineage>
        <taxon>Bacteria</taxon>
        <taxon>Pseudomonadati</taxon>
        <taxon>Pseudomonadota</taxon>
        <taxon>Betaproteobacteria</taxon>
        <taxon>Burkholderiales</taxon>
        <taxon>Burkholderiaceae</taxon>
        <taxon>Paraburkholderia</taxon>
    </lineage>
</organism>
<feature type="transmembrane region" description="Helical" evidence="1">
    <location>
        <begin position="98"/>
        <end position="117"/>
    </location>
</feature>
<dbReference type="SMART" id="SM00267">
    <property type="entry name" value="GGDEF"/>
    <property type="match status" value="1"/>
</dbReference>
<feature type="domain" description="GGDEF" evidence="2">
    <location>
        <begin position="373"/>
        <end position="505"/>
    </location>
</feature>
<keyword evidence="4" id="KW-1185">Reference proteome</keyword>
<evidence type="ECO:0000313" key="3">
    <source>
        <dbReference type="EMBL" id="EIM96569.1"/>
    </source>
</evidence>
<dbReference type="PANTHER" id="PTHR44757:SF2">
    <property type="entry name" value="BIOFILM ARCHITECTURE MAINTENANCE PROTEIN MBAA"/>
    <property type="match status" value="1"/>
</dbReference>
<dbReference type="CDD" id="cd01949">
    <property type="entry name" value="GGDEF"/>
    <property type="match status" value="1"/>
</dbReference>
<keyword evidence="1" id="KW-0812">Transmembrane</keyword>
<dbReference type="Gene3D" id="3.30.70.270">
    <property type="match status" value="1"/>
</dbReference>
<feature type="transmembrane region" description="Helical" evidence="1">
    <location>
        <begin position="155"/>
        <end position="173"/>
    </location>
</feature>